<dbReference type="Gene3D" id="1.10.3210.10">
    <property type="entry name" value="Hypothetical protein af1432"/>
    <property type="match status" value="1"/>
</dbReference>
<feature type="domain" description="HD" evidence="1">
    <location>
        <begin position="123"/>
        <end position="214"/>
    </location>
</feature>
<gene>
    <name evidence="2" type="ORF">HNR65_002942</name>
</gene>
<evidence type="ECO:0000313" key="3">
    <source>
        <dbReference type="Proteomes" id="UP000525298"/>
    </source>
</evidence>
<dbReference type="AlphaFoldDB" id="A0A7W0HLR4"/>
<dbReference type="Pfam" id="PF01966">
    <property type="entry name" value="HD"/>
    <property type="match status" value="1"/>
</dbReference>
<accession>A0A7W0HLR4</accession>
<organism evidence="2 3">
    <name type="scientific">Desulfosalsimonas propionicica</name>
    <dbReference type="NCBI Taxonomy" id="332175"/>
    <lineage>
        <taxon>Bacteria</taxon>
        <taxon>Pseudomonadati</taxon>
        <taxon>Thermodesulfobacteriota</taxon>
        <taxon>Desulfobacteria</taxon>
        <taxon>Desulfobacterales</taxon>
        <taxon>Desulfosalsimonadaceae</taxon>
        <taxon>Desulfosalsimonas</taxon>
    </lineage>
</organism>
<dbReference type="InterPro" id="IPR006675">
    <property type="entry name" value="HDIG_dom"/>
</dbReference>
<reference evidence="2 3" key="1">
    <citation type="submission" date="2020-07" db="EMBL/GenBank/DDBJ databases">
        <title>Genomic Encyclopedia of Type Strains, Phase IV (KMG-IV): sequencing the most valuable type-strain genomes for metagenomic binning, comparative biology and taxonomic classification.</title>
        <authorList>
            <person name="Goeker M."/>
        </authorList>
    </citation>
    <scope>NUCLEOTIDE SEQUENCE [LARGE SCALE GENOMIC DNA]</scope>
    <source>
        <strain evidence="2 3">DSM 17721</strain>
    </source>
</reference>
<dbReference type="PANTHER" id="PTHR38659:SF2">
    <property type="entry name" value="HDIG DOMAIN PROTEIN"/>
    <property type="match status" value="1"/>
</dbReference>
<keyword evidence="3" id="KW-1185">Reference proteome</keyword>
<name>A0A7W0HLR4_9BACT</name>
<dbReference type="EMBL" id="JACDUS010000010">
    <property type="protein sequence ID" value="MBA2882590.1"/>
    <property type="molecule type" value="Genomic_DNA"/>
</dbReference>
<proteinExistence type="predicted"/>
<dbReference type="NCBIfam" id="TIGR00277">
    <property type="entry name" value="HDIG"/>
    <property type="match status" value="1"/>
</dbReference>
<dbReference type="Proteomes" id="UP000525298">
    <property type="component" value="Unassembled WGS sequence"/>
</dbReference>
<dbReference type="PANTHER" id="PTHR38659">
    <property type="entry name" value="METAL-DEPENDENT PHOSPHOHYDROLASE"/>
    <property type="match status" value="1"/>
</dbReference>
<evidence type="ECO:0000259" key="1">
    <source>
        <dbReference type="Pfam" id="PF01966"/>
    </source>
</evidence>
<dbReference type="RefSeq" id="WP_232364789.1">
    <property type="nucleotide sequence ID" value="NZ_JACDUS010000010.1"/>
</dbReference>
<protein>
    <submittedName>
        <fullName evidence="2">Putative nucleotidyltransferase with HDIG domain</fullName>
    </submittedName>
</protein>
<sequence length="291" mass="32765">MAENDFEADRIYRPSAVECYSGYKACERPVAFTCKGRRMEISEIPDRWYEGGLTSDKPVVNYFKVKTGEGRVFILRYAAQSDAWAVREHASTDIGGQAMSSSSPSRDHAWELLTRHNKSNGLIAHALAVESVMRHFAEQYGEDPDKWGIIGLVHDLDYEQYPDQHCHKTAEILRAEDWPEEYVRAVISHGYGIVNDVKPASLLEKTLYTIDELTGLVAAAALVRPSKSILDMKAKSVKKKWKDKRFAAGVNREIIEQGCRWLDMELSEAISQTIEGMKPVAEEIGLKGNPD</sequence>
<dbReference type="InterPro" id="IPR006674">
    <property type="entry name" value="HD_domain"/>
</dbReference>
<dbReference type="GO" id="GO:0016740">
    <property type="term" value="F:transferase activity"/>
    <property type="evidence" value="ECO:0007669"/>
    <property type="project" value="UniProtKB-KW"/>
</dbReference>
<comment type="caution">
    <text evidence="2">The sequence shown here is derived from an EMBL/GenBank/DDBJ whole genome shotgun (WGS) entry which is preliminary data.</text>
</comment>
<keyword evidence="2" id="KW-0808">Transferase</keyword>
<dbReference type="SUPFAM" id="SSF109604">
    <property type="entry name" value="HD-domain/PDEase-like"/>
    <property type="match status" value="1"/>
</dbReference>
<evidence type="ECO:0000313" key="2">
    <source>
        <dbReference type="EMBL" id="MBA2882590.1"/>
    </source>
</evidence>